<sequence>MFSISYVYFEQIVKTLTKKFELPIFITVGAVIPCHDENGS</sequence>
<organism evidence="1">
    <name type="scientific">Arundo donax</name>
    <name type="common">Giant reed</name>
    <name type="synonym">Donax arundinaceus</name>
    <dbReference type="NCBI Taxonomy" id="35708"/>
    <lineage>
        <taxon>Eukaryota</taxon>
        <taxon>Viridiplantae</taxon>
        <taxon>Streptophyta</taxon>
        <taxon>Embryophyta</taxon>
        <taxon>Tracheophyta</taxon>
        <taxon>Spermatophyta</taxon>
        <taxon>Magnoliopsida</taxon>
        <taxon>Liliopsida</taxon>
        <taxon>Poales</taxon>
        <taxon>Poaceae</taxon>
        <taxon>PACMAD clade</taxon>
        <taxon>Arundinoideae</taxon>
        <taxon>Arundineae</taxon>
        <taxon>Arundo</taxon>
    </lineage>
</organism>
<reference evidence="1" key="1">
    <citation type="submission" date="2014-09" db="EMBL/GenBank/DDBJ databases">
        <authorList>
            <person name="Magalhaes I.L.F."/>
            <person name="Oliveira U."/>
            <person name="Santos F.R."/>
            <person name="Vidigal T.H.D.A."/>
            <person name="Brescovit A.D."/>
            <person name="Santos A.J."/>
        </authorList>
    </citation>
    <scope>NUCLEOTIDE SEQUENCE</scope>
    <source>
        <tissue evidence="1">Shoot tissue taken approximately 20 cm above the soil surface</tissue>
    </source>
</reference>
<evidence type="ECO:0000313" key="1">
    <source>
        <dbReference type="EMBL" id="JAD27140.1"/>
    </source>
</evidence>
<dbReference type="AlphaFoldDB" id="A0A0A8YQM8"/>
<dbReference type="EMBL" id="GBRH01270755">
    <property type="protein sequence ID" value="JAD27140.1"/>
    <property type="molecule type" value="Transcribed_RNA"/>
</dbReference>
<accession>A0A0A8YQM8</accession>
<proteinExistence type="predicted"/>
<name>A0A0A8YQM8_ARUDO</name>
<reference evidence="1" key="2">
    <citation type="journal article" date="2015" name="Data Brief">
        <title>Shoot transcriptome of the giant reed, Arundo donax.</title>
        <authorList>
            <person name="Barrero R.A."/>
            <person name="Guerrero F.D."/>
            <person name="Moolhuijzen P."/>
            <person name="Goolsby J.A."/>
            <person name="Tidwell J."/>
            <person name="Bellgard S.E."/>
            <person name="Bellgard M.I."/>
        </authorList>
    </citation>
    <scope>NUCLEOTIDE SEQUENCE</scope>
    <source>
        <tissue evidence="1">Shoot tissue taken approximately 20 cm above the soil surface</tissue>
    </source>
</reference>
<protein>
    <submittedName>
        <fullName evidence="1">Uncharacterized protein</fullName>
    </submittedName>
</protein>